<evidence type="ECO:0000256" key="1">
    <source>
        <dbReference type="SAM" id="MobiDB-lite"/>
    </source>
</evidence>
<reference evidence="2" key="1">
    <citation type="journal article" date="2021" name="J Fungi (Basel)">
        <title>Virulence traits and population genomics of the black yeast Aureobasidium melanogenum.</title>
        <authorList>
            <person name="Cernosa A."/>
            <person name="Sun X."/>
            <person name="Gostincar C."/>
            <person name="Fang C."/>
            <person name="Gunde-Cimerman N."/>
            <person name="Song Z."/>
        </authorList>
    </citation>
    <scope>NUCLEOTIDE SEQUENCE</scope>
    <source>
        <strain evidence="2">EXF-9911</strain>
    </source>
</reference>
<organism evidence="2 3">
    <name type="scientific">Aureobasidium melanogenum</name>
    <name type="common">Aureobasidium pullulans var. melanogenum</name>
    <dbReference type="NCBI Taxonomy" id="46634"/>
    <lineage>
        <taxon>Eukaryota</taxon>
        <taxon>Fungi</taxon>
        <taxon>Dikarya</taxon>
        <taxon>Ascomycota</taxon>
        <taxon>Pezizomycotina</taxon>
        <taxon>Dothideomycetes</taxon>
        <taxon>Dothideomycetidae</taxon>
        <taxon>Dothideales</taxon>
        <taxon>Saccotheciaceae</taxon>
        <taxon>Aureobasidium</taxon>
    </lineage>
</organism>
<comment type="caution">
    <text evidence="2">The sequence shown here is derived from an EMBL/GenBank/DDBJ whole genome shotgun (WGS) entry which is preliminary data.</text>
</comment>
<evidence type="ECO:0000313" key="2">
    <source>
        <dbReference type="EMBL" id="KAG9686973.1"/>
    </source>
</evidence>
<gene>
    <name evidence="2" type="ORF">KCU76_g10649</name>
</gene>
<feature type="region of interest" description="Disordered" evidence="1">
    <location>
        <begin position="987"/>
        <end position="1018"/>
    </location>
</feature>
<reference evidence="2" key="2">
    <citation type="submission" date="2021-08" db="EMBL/GenBank/DDBJ databases">
        <authorList>
            <person name="Gostincar C."/>
            <person name="Sun X."/>
            <person name="Song Z."/>
            <person name="Gunde-Cimerman N."/>
        </authorList>
    </citation>
    <scope>NUCLEOTIDE SEQUENCE</scope>
    <source>
        <strain evidence="2">EXF-9911</strain>
    </source>
</reference>
<protein>
    <submittedName>
        <fullName evidence="2">Uncharacterized protein</fullName>
    </submittedName>
</protein>
<name>A0A9P8ED77_AURME</name>
<dbReference type="OrthoDB" id="2269179at2759"/>
<dbReference type="EMBL" id="JAHFXF010000481">
    <property type="protein sequence ID" value="KAG9686973.1"/>
    <property type="molecule type" value="Genomic_DNA"/>
</dbReference>
<evidence type="ECO:0000313" key="3">
    <source>
        <dbReference type="Proteomes" id="UP000779574"/>
    </source>
</evidence>
<proteinExistence type="predicted"/>
<dbReference type="AlphaFoldDB" id="A0A9P8ED77"/>
<accession>A0A9P8ED77</accession>
<dbReference type="Proteomes" id="UP000779574">
    <property type="component" value="Unassembled WGS sequence"/>
</dbReference>
<feature type="non-terminal residue" evidence="2">
    <location>
        <position position="1018"/>
    </location>
</feature>
<sequence length="1018" mass="114833">MDSLMVIDDGFPDGTSLVSRTTHATNQSLRPHHGSQARDEQHYHRRINLLEQLKSDLDLLQIGTSAIDASDFEWLPKSGFDHEMLDNMRACPILTTNEELADILDLQLSTPDSPPLPTGTHYYSRAWPFRHDELLAVIRYMKNDDHFSQETRTWQSILDAHHDEPGIIYTIRYIGSVQGPRRPIDRYQEDLDLRTSGLLAEFSRAISAVCPRVETEAEVFLISGASLHETISSERKENVERVLIAFFDHASLLNRQPGGYLVSYIPSEVDLQAFHDLHTNIGAQFSSRSTPVPLSVERSIEEHFVDLQAFANANSQLCGTTWHPITDELRSIMVRQATPREYRGFTLAVFIGKDVPVESFTSPTVFLDERTHAGGFMRQILQSIAQSEGSNYQTILSAEAICPYKEIFCFVDLWPWLNHDHLAPAARYLRAYLQLVKPLIVPVFGLQTSDLTLSNFDADCDRRLHALSPVVAVPSIQYHDCSQSNEMHDPDSAFIAIPAFHPGRDKHGSDGQPIRRLIDLSTRYMYLAVQIGMDVLDGFADDAAVPDRLIICQEILRRLRNLSHDNRFFLNLLAQSKADAESALRHSMTRSETENTRSMLNAEACEVLVSFGLAEGEPDSSERAVQVEQLWHANIPQLHMSIPHQATFKAAWKRQFMQLRSRQSLLLAAVTGMDPDIYEQTIISILRPQWQLPDSWLHNQSFTVGFGLWIHRGEPGSLKNKNLFPDRALSAFDLQAKPISNIVLYLPKAAVTKSVSETRALIYTKLGIDLVDGRGQAFRTERSGGAALGVTIPKQTLLSNETTKQLWLAVLEAHSIDPELELVDSDDDEAAQDWGHKGTGMLSARAKSITPRQHLPPRPNDALYPLYIFLQQEFPQGGNYDLASIDKYCDSKEHTRAFVRFLKTASFRKHPFAADWLEKLDRSFPSTGILTSNLPLLRNVKKVQRPTHNRDEYLVIGPPSSAVSDPFNIQHEQCCIPADALKAWRKNGKKPLPAESSAKKRTSKYPVSAPQKRSKQRK</sequence>